<reference evidence="1 2" key="1">
    <citation type="submission" date="2017-10" db="EMBL/GenBank/DDBJ databases">
        <title>Bifidobacterium xylocopum sp. nov. and Bifidobacterium aemilianum sp. nov., from the carpenter bee (Xylocopa violacea) digestive tract.</title>
        <authorList>
            <person name="Alberoni D."/>
            <person name="Baffoni L."/>
            <person name="Di Gioia D."/>
            <person name="Gaggia F."/>
            <person name="Biavati B."/>
        </authorList>
    </citation>
    <scope>NUCLEOTIDE SEQUENCE [LARGE SCALE GENOMIC DNA]</scope>
    <source>
        <strain evidence="1 2">XV2</strain>
    </source>
</reference>
<evidence type="ECO:0000313" key="1">
    <source>
        <dbReference type="EMBL" id="RBQ00073.1"/>
    </source>
</evidence>
<gene>
    <name evidence="1" type="ORF">CRD59_01010</name>
</gene>
<proteinExistence type="predicted"/>
<accession>A0A366KFP3</accession>
<name>A0A366KFP3_9BIFI</name>
<dbReference type="EMBL" id="PDCH01000001">
    <property type="protein sequence ID" value="RBQ00073.1"/>
    <property type="molecule type" value="Genomic_DNA"/>
</dbReference>
<comment type="caution">
    <text evidence="1">The sequence shown here is derived from an EMBL/GenBank/DDBJ whole genome shotgun (WGS) entry which is preliminary data.</text>
</comment>
<keyword evidence="2" id="KW-1185">Reference proteome</keyword>
<organism evidence="1 2">
    <name type="scientific">Bifidobacterium xylocopae</name>
    <dbReference type="NCBI Taxonomy" id="2493119"/>
    <lineage>
        <taxon>Bacteria</taxon>
        <taxon>Bacillati</taxon>
        <taxon>Actinomycetota</taxon>
        <taxon>Actinomycetes</taxon>
        <taxon>Bifidobacteriales</taxon>
        <taxon>Bifidobacteriaceae</taxon>
        <taxon>Bifidobacterium</taxon>
    </lineage>
</organism>
<dbReference type="Proteomes" id="UP000252345">
    <property type="component" value="Unassembled WGS sequence"/>
</dbReference>
<dbReference type="AlphaFoldDB" id="A0A366KFP3"/>
<protein>
    <submittedName>
        <fullName evidence="1">Uncharacterized protein</fullName>
    </submittedName>
</protein>
<evidence type="ECO:0000313" key="2">
    <source>
        <dbReference type="Proteomes" id="UP000252345"/>
    </source>
</evidence>
<sequence>MGPGAGEVSWRHWICDARDGRLICPIDIPSFSWDMGIGDFGFSTTDKGAGKIDESGLTLPWAAIPASTPDERSAMLDSQRRAIVTTWAASDDPEDKGTPLFWGKITGRDDTWLDTSFGLESPMAILSSRYAVRDGAFKDGHSSDSIAFTGMSYRGICSELGRIATDGKQGGELPFDWTYTGERGSHDRTDYQAWNVQNLAVDQLLTNIANCQGGPDIAFRPYWADEQHIRVRFLAGSDADVYLDMDHSPVCLSSFPDGGSLEDIHVSYQDGYHRWYATGAGTDQGTLTCYVESMAPITQSMDPPVLREAVYGDTDTDNLDLLRRHVGGVAQNNSGKLMQITGSIDFGDTDQFGVPLHPLGSMWPGESVTLSIAGFPTLPDGDYGLRLMEMSGDQGSKADLKFDVLEAPFQ</sequence>